<name>A0ABM8S6E5_9BACT</name>
<evidence type="ECO:0000313" key="1">
    <source>
        <dbReference type="EMBL" id="CAE6791635.1"/>
    </source>
</evidence>
<protein>
    <submittedName>
        <fullName evidence="1">Uncharacterized protein</fullName>
    </submittedName>
</protein>
<dbReference type="RefSeq" id="WP_213043898.1">
    <property type="nucleotide sequence ID" value="NZ_CAJNBJ010000019.1"/>
</dbReference>
<evidence type="ECO:0000313" key="2">
    <source>
        <dbReference type="Proteomes" id="UP000675880"/>
    </source>
</evidence>
<proteinExistence type="predicted"/>
<dbReference type="EMBL" id="CAJNBJ010000019">
    <property type="protein sequence ID" value="CAE6791635.1"/>
    <property type="molecule type" value="Genomic_DNA"/>
</dbReference>
<reference evidence="1 2" key="1">
    <citation type="submission" date="2021-02" db="EMBL/GenBank/DDBJ databases">
        <authorList>
            <person name="Han P."/>
        </authorList>
    </citation>
    <scope>NUCLEOTIDE SEQUENCE [LARGE SCALE GENOMIC DNA]</scope>
    <source>
        <strain evidence="1">Candidatus Nitrospira sp. ZN2</strain>
    </source>
</reference>
<organism evidence="1 2">
    <name type="scientific">Nitrospira defluvii</name>
    <dbReference type="NCBI Taxonomy" id="330214"/>
    <lineage>
        <taxon>Bacteria</taxon>
        <taxon>Pseudomonadati</taxon>
        <taxon>Nitrospirota</taxon>
        <taxon>Nitrospiria</taxon>
        <taxon>Nitrospirales</taxon>
        <taxon>Nitrospiraceae</taxon>
        <taxon>Nitrospira</taxon>
    </lineage>
</organism>
<accession>A0ABM8S6E5</accession>
<comment type="caution">
    <text evidence="1">The sequence shown here is derived from an EMBL/GenBank/DDBJ whole genome shotgun (WGS) entry which is preliminary data.</text>
</comment>
<keyword evidence="2" id="KW-1185">Reference proteome</keyword>
<dbReference type="Proteomes" id="UP000675880">
    <property type="component" value="Unassembled WGS sequence"/>
</dbReference>
<gene>
    <name evidence="1" type="ORF">NSPZN2_60036</name>
</gene>
<sequence>MADLFAKHPNTVKDVIVTDTTCPLHNEPVKVQFEMNGVQGKVTVREECSILHVGETCSEECRHNPEILDAVHRKMQQFRDESAREIPIIATP</sequence>